<dbReference type="EMBL" id="KV750740">
    <property type="protein sequence ID" value="OCL03411.1"/>
    <property type="molecule type" value="Genomic_DNA"/>
</dbReference>
<name>A0A8E2ERD9_9PEZI</name>
<evidence type="ECO:0000313" key="2">
    <source>
        <dbReference type="Proteomes" id="UP000250140"/>
    </source>
</evidence>
<proteinExistence type="predicted"/>
<reference evidence="1 2" key="1">
    <citation type="journal article" date="2016" name="Nat. Commun.">
        <title>Ectomycorrhizal ecology is imprinted in the genome of the dominant symbiotic fungus Cenococcum geophilum.</title>
        <authorList>
            <consortium name="DOE Joint Genome Institute"/>
            <person name="Peter M."/>
            <person name="Kohler A."/>
            <person name="Ohm R.A."/>
            <person name="Kuo A."/>
            <person name="Krutzmann J."/>
            <person name="Morin E."/>
            <person name="Arend M."/>
            <person name="Barry K.W."/>
            <person name="Binder M."/>
            <person name="Choi C."/>
            <person name="Clum A."/>
            <person name="Copeland A."/>
            <person name="Grisel N."/>
            <person name="Haridas S."/>
            <person name="Kipfer T."/>
            <person name="LaButti K."/>
            <person name="Lindquist E."/>
            <person name="Lipzen A."/>
            <person name="Maire R."/>
            <person name="Meier B."/>
            <person name="Mihaltcheva S."/>
            <person name="Molinier V."/>
            <person name="Murat C."/>
            <person name="Poggeler S."/>
            <person name="Quandt C.A."/>
            <person name="Sperisen C."/>
            <person name="Tritt A."/>
            <person name="Tisserant E."/>
            <person name="Crous P.W."/>
            <person name="Henrissat B."/>
            <person name="Nehls U."/>
            <person name="Egli S."/>
            <person name="Spatafora J.W."/>
            <person name="Grigoriev I.V."/>
            <person name="Martin F.M."/>
        </authorList>
    </citation>
    <scope>NUCLEOTIDE SEQUENCE [LARGE SCALE GENOMIC DNA]</scope>
    <source>
        <strain evidence="1 2">CBS 207.34</strain>
    </source>
</reference>
<dbReference type="Proteomes" id="UP000250140">
    <property type="component" value="Unassembled WGS sequence"/>
</dbReference>
<evidence type="ECO:0000313" key="1">
    <source>
        <dbReference type="EMBL" id="OCL03411.1"/>
    </source>
</evidence>
<organism evidence="1 2">
    <name type="scientific">Glonium stellatum</name>
    <dbReference type="NCBI Taxonomy" id="574774"/>
    <lineage>
        <taxon>Eukaryota</taxon>
        <taxon>Fungi</taxon>
        <taxon>Dikarya</taxon>
        <taxon>Ascomycota</taxon>
        <taxon>Pezizomycotina</taxon>
        <taxon>Dothideomycetes</taxon>
        <taxon>Pleosporomycetidae</taxon>
        <taxon>Gloniales</taxon>
        <taxon>Gloniaceae</taxon>
        <taxon>Glonium</taxon>
    </lineage>
</organism>
<accession>A0A8E2ERD9</accession>
<dbReference type="AlphaFoldDB" id="A0A8E2ERD9"/>
<gene>
    <name evidence="1" type="ORF">AOQ84DRAFT_149132</name>
</gene>
<sequence length="82" mass="9197">MSSVRFKPPAILIVGTARLPVSGLNYPGRFYFCFCGGSCIHGLTSLATGFWRVVSDHLIRLHILINPRSCQIQACLHIQRKR</sequence>
<protein>
    <submittedName>
        <fullName evidence="1">Uncharacterized protein</fullName>
    </submittedName>
</protein>
<keyword evidence="2" id="KW-1185">Reference proteome</keyword>